<sequence length="661" mass="75824">MTNTDIATIAAIDIASQLPREIQDLILQTVVLRYYKFYNFNEFELHLRNIFNFGPTDVLVPLILLINCSDPLLDYAVRLALPKLSFRGSDLMNSRFVQQFANFALSESTTRMYKFSTDTVELSPLVAKLMEFTFKQTQFHEGLHSPNLQAPVFEHCSTLILGVSTIEHLCGSAGLLTRSNKLKILMLSIDMLEDEAHLLNKFTNEIQNWFNVNSRNKTEKSLILNIKFVTSVLNSRPITRDLILANLSEIYTFLTSSKDLNLRFAIFLILDKVYEDIFNGINTLLTQWHETFIGSLKFYITSKSKEFYETPSFTQLIDTVSTSKIKEFHFHSGVYSNDFYFSIDSLFRYSVSTVVDLRLSDVSISNCQNMPSLKRLQLFRCKLIGHDVLNGISEFCDVLLLNGCKYDDNNGSITLPTTIGFLDINGDISDLPKFSNMGKLQRLRSVKAEITSFSGKARDEETVISWLERFVAKLPSTVESLFLMIPRQALKQNISANAMYHPEKLRFDNLTQLQVLYLLIESEPLSTIPFNFSNLPDSLQALTMVMPSLFSGRLPKSLQSIDIDIRACEKFMDMYAYETFADFWNQFIAPLENLLYFRAINKHTQTIDSSALNFPPHLQVFDITSSEPTDDDSEFSGGAPYLRFENRKVNNNSFFYFFRMK</sequence>
<name>A0A9W7DGQ6_AMBMO</name>
<proteinExistence type="predicted"/>
<keyword evidence="2" id="KW-1185">Reference proteome</keyword>
<dbReference type="AlphaFoldDB" id="A0A9W7DGQ6"/>
<accession>A0A9W7DGQ6</accession>
<evidence type="ECO:0000313" key="1">
    <source>
        <dbReference type="EMBL" id="GMG34492.1"/>
    </source>
</evidence>
<evidence type="ECO:0000313" key="2">
    <source>
        <dbReference type="Proteomes" id="UP001165063"/>
    </source>
</evidence>
<gene>
    <name evidence="1" type="ORF">Amon01_000441600</name>
</gene>
<comment type="caution">
    <text evidence="1">The sequence shown here is derived from an EMBL/GenBank/DDBJ whole genome shotgun (WGS) entry which is preliminary data.</text>
</comment>
<dbReference type="SUPFAM" id="SSF52058">
    <property type="entry name" value="L domain-like"/>
    <property type="match status" value="1"/>
</dbReference>
<protein>
    <submittedName>
        <fullName evidence="1">Unnamed protein product</fullName>
    </submittedName>
</protein>
<organism evidence="1 2">
    <name type="scientific">Ambrosiozyma monospora</name>
    <name type="common">Yeast</name>
    <name type="synonym">Endomycopsis monosporus</name>
    <dbReference type="NCBI Taxonomy" id="43982"/>
    <lineage>
        <taxon>Eukaryota</taxon>
        <taxon>Fungi</taxon>
        <taxon>Dikarya</taxon>
        <taxon>Ascomycota</taxon>
        <taxon>Saccharomycotina</taxon>
        <taxon>Pichiomycetes</taxon>
        <taxon>Pichiales</taxon>
        <taxon>Pichiaceae</taxon>
        <taxon>Ambrosiozyma</taxon>
    </lineage>
</organism>
<dbReference type="Proteomes" id="UP001165063">
    <property type="component" value="Unassembled WGS sequence"/>
</dbReference>
<dbReference type="EMBL" id="BSXU01002122">
    <property type="protein sequence ID" value="GMG34492.1"/>
    <property type="molecule type" value="Genomic_DNA"/>
</dbReference>
<reference evidence="1" key="1">
    <citation type="submission" date="2023-04" db="EMBL/GenBank/DDBJ databases">
        <title>Ambrosiozyma monospora NBRC 1965.</title>
        <authorList>
            <person name="Ichikawa N."/>
            <person name="Sato H."/>
            <person name="Tonouchi N."/>
        </authorList>
    </citation>
    <scope>NUCLEOTIDE SEQUENCE</scope>
    <source>
        <strain evidence="1">NBRC 1965</strain>
    </source>
</reference>